<dbReference type="EMBL" id="JABSTQ010002097">
    <property type="protein sequence ID" value="KAG0444386.1"/>
    <property type="molecule type" value="Genomic_DNA"/>
</dbReference>
<sequence>MHFKRLGGQLNQAKRTILGLPRHTKLEELRESVFLPEFEEVLRLQREVHNARLQDTAEGRATAKSLCVSNMNTRRNKRREHQARHHREEVEGLLRDELNVVAYTGAAVQSRSAAVDSYAGTCACATVVYGSPPSPR</sequence>
<gene>
    <name evidence="1" type="ORF">HPB47_013852</name>
</gene>
<protein>
    <submittedName>
        <fullName evidence="1">Uncharacterized protein</fullName>
    </submittedName>
</protein>
<name>A0AC60QXG6_IXOPE</name>
<dbReference type="Proteomes" id="UP000805193">
    <property type="component" value="Unassembled WGS sequence"/>
</dbReference>
<organism evidence="1 2">
    <name type="scientific">Ixodes persulcatus</name>
    <name type="common">Taiga tick</name>
    <dbReference type="NCBI Taxonomy" id="34615"/>
    <lineage>
        <taxon>Eukaryota</taxon>
        <taxon>Metazoa</taxon>
        <taxon>Ecdysozoa</taxon>
        <taxon>Arthropoda</taxon>
        <taxon>Chelicerata</taxon>
        <taxon>Arachnida</taxon>
        <taxon>Acari</taxon>
        <taxon>Parasitiformes</taxon>
        <taxon>Ixodida</taxon>
        <taxon>Ixodoidea</taxon>
        <taxon>Ixodidae</taxon>
        <taxon>Ixodinae</taxon>
        <taxon>Ixodes</taxon>
    </lineage>
</organism>
<accession>A0AC60QXG6</accession>
<keyword evidence="2" id="KW-1185">Reference proteome</keyword>
<evidence type="ECO:0000313" key="1">
    <source>
        <dbReference type="EMBL" id="KAG0444386.1"/>
    </source>
</evidence>
<reference evidence="1 2" key="1">
    <citation type="journal article" date="2020" name="Cell">
        <title>Large-Scale Comparative Analyses of Tick Genomes Elucidate Their Genetic Diversity and Vector Capacities.</title>
        <authorList>
            <consortium name="Tick Genome and Microbiome Consortium (TIGMIC)"/>
            <person name="Jia N."/>
            <person name="Wang J."/>
            <person name="Shi W."/>
            <person name="Du L."/>
            <person name="Sun Y."/>
            <person name="Zhan W."/>
            <person name="Jiang J.F."/>
            <person name="Wang Q."/>
            <person name="Zhang B."/>
            <person name="Ji P."/>
            <person name="Bell-Sakyi L."/>
            <person name="Cui X.M."/>
            <person name="Yuan T.T."/>
            <person name="Jiang B.G."/>
            <person name="Yang W.F."/>
            <person name="Lam T.T."/>
            <person name="Chang Q.C."/>
            <person name="Ding S.J."/>
            <person name="Wang X.J."/>
            <person name="Zhu J.G."/>
            <person name="Ruan X.D."/>
            <person name="Zhao L."/>
            <person name="Wei J.T."/>
            <person name="Ye R.Z."/>
            <person name="Que T.C."/>
            <person name="Du C.H."/>
            <person name="Zhou Y.H."/>
            <person name="Cheng J.X."/>
            <person name="Dai P.F."/>
            <person name="Guo W.B."/>
            <person name="Han X.H."/>
            <person name="Huang E.J."/>
            <person name="Li L.F."/>
            <person name="Wei W."/>
            <person name="Gao Y.C."/>
            <person name="Liu J.Z."/>
            <person name="Shao H.Z."/>
            <person name="Wang X."/>
            <person name="Wang C.C."/>
            <person name="Yang T.C."/>
            <person name="Huo Q.B."/>
            <person name="Li W."/>
            <person name="Chen H.Y."/>
            <person name="Chen S.E."/>
            <person name="Zhou L.G."/>
            <person name="Ni X.B."/>
            <person name="Tian J.H."/>
            <person name="Sheng Y."/>
            <person name="Liu T."/>
            <person name="Pan Y.S."/>
            <person name="Xia L.Y."/>
            <person name="Li J."/>
            <person name="Zhao F."/>
            <person name="Cao W.C."/>
        </authorList>
    </citation>
    <scope>NUCLEOTIDE SEQUENCE [LARGE SCALE GENOMIC DNA]</scope>
    <source>
        <strain evidence="1">Iper-2018</strain>
    </source>
</reference>
<evidence type="ECO:0000313" key="2">
    <source>
        <dbReference type="Proteomes" id="UP000805193"/>
    </source>
</evidence>
<proteinExistence type="predicted"/>
<comment type="caution">
    <text evidence="1">The sequence shown here is derived from an EMBL/GenBank/DDBJ whole genome shotgun (WGS) entry which is preliminary data.</text>
</comment>